<evidence type="ECO:0000256" key="2">
    <source>
        <dbReference type="ARBA" id="ARBA00008891"/>
    </source>
</evidence>
<dbReference type="InterPro" id="IPR000070">
    <property type="entry name" value="Pectinesterase_cat"/>
</dbReference>
<dbReference type="GO" id="GO:0030599">
    <property type="term" value="F:pectinesterase activity"/>
    <property type="evidence" value="ECO:0007669"/>
    <property type="project" value="UniProtKB-EC"/>
</dbReference>
<accession>A0A6A6GSL0</accession>
<feature type="domain" description="Pectinesterase catalytic" evidence="6">
    <location>
        <begin position="2"/>
        <end position="86"/>
    </location>
</feature>
<reference evidence="7" key="1">
    <citation type="journal article" date="2020" name="Stud. Mycol.">
        <title>101 Dothideomycetes genomes: a test case for predicting lifestyles and emergence of pathogens.</title>
        <authorList>
            <person name="Haridas S."/>
            <person name="Albert R."/>
            <person name="Binder M."/>
            <person name="Bloem J."/>
            <person name="Labutti K."/>
            <person name="Salamov A."/>
            <person name="Andreopoulos B."/>
            <person name="Baker S."/>
            <person name="Barry K."/>
            <person name="Bills G."/>
            <person name="Bluhm B."/>
            <person name="Cannon C."/>
            <person name="Castanera R."/>
            <person name="Culley D."/>
            <person name="Daum C."/>
            <person name="Ezra D."/>
            <person name="Gonzalez J."/>
            <person name="Henrissat B."/>
            <person name="Kuo A."/>
            <person name="Liang C."/>
            <person name="Lipzen A."/>
            <person name="Lutzoni F."/>
            <person name="Magnuson J."/>
            <person name="Mondo S."/>
            <person name="Nolan M."/>
            <person name="Ohm R."/>
            <person name="Pangilinan J."/>
            <person name="Park H.-J."/>
            <person name="Ramirez L."/>
            <person name="Alfaro M."/>
            <person name="Sun H."/>
            <person name="Tritt A."/>
            <person name="Yoshinaga Y."/>
            <person name="Zwiers L.-H."/>
            <person name="Turgeon B."/>
            <person name="Goodwin S."/>
            <person name="Spatafora J."/>
            <person name="Crous P."/>
            <person name="Grigoriev I."/>
        </authorList>
    </citation>
    <scope>NUCLEOTIDE SEQUENCE</scope>
    <source>
        <strain evidence="7">Tuck. ex Michener</strain>
    </source>
</reference>
<dbReference type="EC" id="3.1.1.11" evidence="3"/>
<dbReference type="Proteomes" id="UP000800092">
    <property type="component" value="Unassembled WGS sequence"/>
</dbReference>
<gene>
    <name evidence="7" type="ORF">EV356DRAFT_512428</name>
</gene>
<dbReference type="AlphaFoldDB" id="A0A6A6GSL0"/>
<feature type="non-terminal residue" evidence="7">
    <location>
        <position position="1"/>
    </location>
</feature>
<evidence type="ECO:0000256" key="4">
    <source>
        <dbReference type="ARBA" id="ARBA00022801"/>
    </source>
</evidence>
<evidence type="ECO:0000313" key="8">
    <source>
        <dbReference type="Proteomes" id="UP000800092"/>
    </source>
</evidence>
<dbReference type="GO" id="GO:0042545">
    <property type="term" value="P:cell wall modification"/>
    <property type="evidence" value="ECO:0007669"/>
    <property type="project" value="InterPro"/>
</dbReference>
<comment type="similarity">
    <text evidence="2">Belongs to the pectinesterase family.</text>
</comment>
<dbReference type="InterPro" id="IPR012334">
    <property type="entry name" value="Pectin_lyas_fold"/>
</dbReference>
<name>A0A6A6GSL0_VIRVR</name>
<dbReference type="Gene3D" id="2.160.20.10">
    <property type="entry name" value="Single-stranded right-handed beta-helix, Pectin lyase-like"/>
    <property type="match status" value="1"/>
</dbReference>
<proteinExistence type="inferred from homology"/>
<evidence type="ECO:0000256" key="1">
    <source>
        <dbReference type="ARBA" id="ARBA00005184"/>
    </source>
</evidence>
<dbReference type="OrthoDB" id="2019149at2759"/>
<dbReference type="SUPFAM" id="SSF51126">
    <property type="entry name" value="Pectin lyase-like"/>
    <property type="match status" value="1"/>
</dbReference>
<sequence>SGRASASDASYYVINNSTIAGTTSSVAAGSHYLGRPWGDYARVAVQHTSMTNVINSAGWSQWQSSDPRTDHVSFGEYENSGAGSEGTRASFATKLSAPVAIASVLGSGWESASYVDASYVS</sequence>
<dbReference type="GO" id="GO:0045490">
    <property type="term" value="P:pectin catabolic process"/>
    <property type="evidence" value="ECO:0007669"/>
    <property type="project" value="UniProtKB-UniPathway"/>
</dbReference>
<dbReference type="EMBL" id="ML991895">
    <property type="protein sequence ID" value="KAF2228754.1"/>
    <property type="molecule type" value="Genomic_DNA"/>
</dbReference>
<keyword evidence="8" id="KW-1185">Reference proteome</keyword>
<evidence type="ECO:0000256" key="5">
    <source>
        <dbReference type="ARBA" id="ARBA00023085"/>
    </source>
</evidence>
<organism evidence="7 8">
    <name type="scientific">Viridothelium virens</name>
    <name type="common">Speckled blister lichen</name>
    <name type="synonym">Trypethelium virens</name>
    <dbReference type="NCBI Taxonomy" id="1048519"/>
    <lineage>
        <taxon>Eukaryota</taxon>
        <taxon>Fungi</taxon>
        <taxon>Dikarya</taxon>
        <taxon>Ascomycota</taxon>
        <taxon>Pezizomycotina</taxon>
        <taxon>Dothideomycetes</taxon>
        <taxon>Dothideomycetes incertae sedis</taxon>
        <taxon>Trypetheliales</taxon>
        <taxon>Trypetheliaceae</taxon>
        <taxon>Viridothelium</taxon>
    </lineage>
</organism>
<dbReference type="PANTHER" id="PTHR31321:SF127">
    <property type="entry name" value="PECTINESTERASE"/>
    <property type="match status" value="1"/>
</dbReference>
<evidence type="ECO:0000256" key="3">
    <source>
        <dbReference type="ARBA" id="ARBA00013229"/>
    </source>
</evidence>
<protein>
    <recommendedName>
        <fullName evidence="3">pectinesterase</fullName>
        <ecNumber evidence="3">3.1.1.11</ecNumber>
    </recommendedName>
</protein>
<keyword evidence="4" id="KW-0378">Hydrolase</keyword>
<evidence type="ECO:0000313" key="7">
    <source>
        <dbReference type="EMBL" id="KAF2228754.1"/>
    </source>
</evidence>
<dbReference type="PANTHER" id="PTHR31321">
    <property type="entry name" value="ACYL-COA THIOESTER HYDROLASE YBHC-RELATED"/>
    <property type="match status" value="1"/>
</dbReference>
<dbReference type="UniPathway" id="UPA00545">
    <property type="reaction ID" value="UER00823"/>
</dbReference>
<keyword evidence="5" id="KW-0063">Aspartyl esterase</keyword>
<evidence type="ECO:0000259" key="6">
    <source>
        <dbReference type="Pfam" id="PF01095"/>
    </source>
</evidence>
<dbReference type="Pfam" id="PF01095">
    <property type="entry name" value="Pectinesterase"/>
    <property type="match status" value="1"/>
</dbReference>
<dbReference type="InterPro" id="IPR011050">
    <property type="entry name" value="Pectin_lyase_fold/virulence"/>
</dbReference>
<comment type="pathway">
    <text evidence="1">Glycan metabolism; pectin degradation; 2-dehydro-3-deoxy-D-gluconate from pectin: step 1/5.</text>
</comment>